<evidence type="ECO:0000259" key="1">
    <source>
        <dbReference type="PROSITE" id="PS50878"/>
    </source>
</evidence>
<dbReference type="GO" id="GO:0003964">
    <property type="term" value="F:RNA-directed DNA polymerase activity"/>
    <property type="evidence" value="ECO:0007669"/>
    <property type="project" value="UniProtKB-KW"/>
</dbReference>
<name>A0AAV4BZ63_9GAST</name>
<proteinExistence type="predicted"/>
<evidence type="ECO:0000313" key="3">
    <source>
        <dbReference type="Proteomes" id="UP000735302"/>
    </source>
</evidence>
<dbReference type="PROSITE" id="PS50878">
    <property type="entry name" value="RT_POL"/>
    <property type="match status" value="1"/>
</dbReference>
<organism evidence="2 3">
    <name type="scientific">Plakobranchus ocellatus</name>
    <dbReference type="NCBI Taxonomy" id="259542"/>
    <lineage>
        <taxon>Eukaryota</taxon>
        <taxon>Metazoa</taxon>
        <taxon>Spiralia</taxon>
        <taxon>Lophotrochozoa</taxon>
        <taxon>Mollusca</taxon>
        <taxon>Gastropoda</taxon>
        <taxon>Heterobranchia</taxon>
        <taxon>Euthyneura</taxon>
        <taxon>Panpulmonata</taxon>
        <taxon>Sacoglossa</taxon>
        <taxon>Placobranchoidea</taxon>
        <taxon>Plakobranchidae</taxon>
        <taxon>Plakobranchus</taxon>
    </lineage>
</organism>
<protein>
    <submittedName>
        <fullName evidence="2">LINE-1 reverse transcriptase</fullName>
    </submittedName>
</protein>
<dbReference type="PANTHER" id="PTHR47027">
    <property type="entry name" value="REVERSE TRANSCRIPTASE DOMAIN-CONTAINING PROTEIN"/>
    <property type="match status" value="1"/>
</dbReference>
<dbReference type="Proteomes" id="UP000735302">
    <property type="component" value="Unassembled WGS sequence"/>
</dbReference>
<dbReference type="AlphaFoldDB" id="A0AAV4BZ63"/>
<gene>
    <name evidence="2" type="ORF">PoB_005066400</name>
</gene>
<sequence>MRQSLRPEISSNQFGFMPDKGTRNGIFTLSMFIERCIEMQKDAHLCFFDYAKAFDKVRHIELSHMLEKLDIGGKDLRINRNLYWDQTPSVKIEGELNDFKPIKRGVRQGCVMSPDLFKES</sequence>
<keyword evidence="2" id="KW-0808">Transferase</keyword>
<dbReference type="InterPro" id="IPR000477">
    <property type="entry name" value="RT_dom"/>
</dbReference>
<accession>A0AAV4BZ63</accession>
<feature type="domain" description="Reverse transcriptase" evidence="1">
    <location>
        <begin position="1"/>
        <end position="120"/>
    </location>
</feature>
<dbReference type="Pfam" id="PF00078">
    <property type="entry name" value="RVT_1"/>
    <property type="match status" value="1"/>
</dbReference>
<comment type="caution">
    <text evidence="2">The sequence shown here is derived from an EMBL/GenBank/DDBJ whole genome shotgun (WGS) entry which is preliminary data.</text>
</comment>
<reference evidence="2 3" key="1">
    <citation type="journal article" date="2021" name="Elife">
        <title>Chloroplast acquisition without the gene transfer in kleptoplastic sea slugs, Plakobranchus ocellatus.</title>
        <authorList>
            <person name="Maeda T."/>
            <person name="Takahashi S."/>
            <person name="Yoshida T."/>
            <person name="Shimamura S."/>
            <person name="Takaki Y."/>
            <person name="Nagai Y."/>
            <person name="Toyoda A."/>
            <person name="Suzuki Y."/>
            <person name="Arimoto A."/>
            <person name="Ishii H."/>
            <person name="Satoh N."/>
            <person name="Nishiyama T."/>
            <person name="Hasebe M."/>
            <person name="Maruyama T."/>
            <person name="Minagawa J."/>
            <person name="Obokata J."/>
            <person name="Shigenobu S."/>
        </authorList>
    </citation>
    <scope>NUCLEOTIDE SEQUENCE [LARGE SCALE GENOMIC DNA]</scope>
</reference>
<dbReference type="EMBL" id="BLXT01005595">
    <property type="protein sequence ID" value="GFO24159.1"/>
    <property type="molecule type" value="Genomic_DNA"/>
</dbReference>
<keyword evidence="2" id="KW-0548">Nucleotidyltransferase</keyword>
<dbReference type="PANTHER" id="PTHR47027:SF20">
    <property type="entry name" value="REVERSE TRANSCRIPTASE-LIKE PROTEIN WITH RNA-DIRECTED DNA POLYMERASE DOMAIN"/>
    <property type="match status" value="1"/>
</dbReference>
<keyword evidence="3" id="KW-1185">Reference proteome</keyword>
<evidence type="ECO:0000313" key="2">
    <source>
        <dbReference type="EMBL" id="GFO24159.1"/>
    </source>
</evidence>
<keyword evidence="2" id="KW-0695">RNA-directed DNA polymerase</keyword>